<evidence type="ECO:0000313" key="8">
    <source>
        <dbReference type="Proteomes" id="UP000605970"/>
    </source>
</evidence>
<dbReference type="InterPro" id="IPR051368">
    <property type="entry name" value="SerProtInhib-TIL_Domain"/>
</dbReference>
<evidence type="ECO:0000313" key="7">
    <source>
        <dbReference type="EMBL" id="KAF7639470.1"/>
    </source>
</evidence>
<organism evidence="7 8">
    <name type="scientific">Meloidogyne graminicola</name>
    <dbReference type="NCBI Taxonomy" id="189291"/>
    <lineage>
        <taxon>Eukaryota</taxon>
        <taxon>Metazoa</taxon>
        <taxon>Ecdysozoa</taxon>
        <taxon>Nematoda</taxon>
        <taxon>Chromadorea</taxon>
        <taxon>Rhabditida</taxon>
        <taxon>Tylenchina</taxon>
        <taxon>Tylenchomorpha</taxon>
        <taxon>Tylenchoidea</taxon>
        <taxon>Meloidogynidae</taxon>
        <taxon>Meloidogyninae</taxon>
        <taxon>Meloidogyne</taxon>
    </lineage>
</organism>
<keyword evidence="1" id="KW-0646">Protease inhibitor</keyword>
<keyword evidence="4" id="KW-0812">Transmembrane</keyword>
<dbReference type="Proteomes" id="UP000605970">
    <property type="component" value="Unassembled WGS sequence"/>
</dbReference>
<keyword evidence="4" id="KW-1133">Transmembrane helix</keyword>
<dbReference type="EMBL" id="JABEBT010000005">
    <property type="protein sequence ID" value="KAF7639470.1"/>
    <property type="molecule type" value="Genomic_DNA"/>
</dbReference>
<feature type="domain" description="TIL" evidence="6">
    <location>
        <begin position="33"/>
        <end position="88"/>
    </location>
</feature>
<gene>
    <name evidence="7" type="ORF">Mgra_00001147</name>
</gene>
<feature type="transmembrane region" description="Helical" evidence="4">
    <location>
        <begin position="530"/>
        <end position="549"/>
    </location>
</feature>
<reference evidence="7" key="1">
    <citation type="journal article" date="2020" name="Ecol. Evol.">
        <title>Genome structure and content of the rice root-knot nematode (Meloidogyne graminicola).</title>
        <authorList>
            <person name="Phan N.T."/>
            <person name="Danchin E.G.J."/>
            <person name="Klopp C."/>
            <person name="Perfus-Barbeoch L."/>
            <person name="Kozlowski D.K."/>
            <person name="Koutsovoulos G.D."/>
            <person name="Lopez-Roques C."/>
            <person name="Bouchez O."/>
            <person name="Zahm M."/>
            <person name="Besnard G."/>
            <person name="Bellafiore S."/>
        </authorList>
    </citation>
    <scope>NUCLEOTIDE SEQUENCE</scope>
    <source>
        <strain evidence="7">VN-18</strain>
    </source>
</reference>
<dbReference type="PANTHER" id="PTHR23259">
    <property type="entry name" value="RIDDLE"/>
    <property type="match status" value="1"/>
</dbReference>
<evidence type="ECO:0000259" key="6">
    <source>
        <dbReference type="Pfam" id="PF01826"/>
    </source>
</evidence>
<evidence type="ECO:0000256" key="4">
    <source>
        <dbReference type="SAM" id="Phobius"/>
    </source>
</evidence>
<feature type="transmembrane region" description="Helical" evidence="4">
    <location>
        <begin position="405"/>
        <end position="426"/>
    </location>
</feature>
<protein>
    <submittedName>
        <fullName evidence="7">G_PROTEIN_RECEP_F1_2 domain-containing protein</fullName>
    </submittedName>
</protein>
<evidence type="ECO:0000256" key="3">
    <source>
        <dbReference type="ARBA" id="ARBA00023157"/>
    </source>
</evidence>
<comment type="caution">
    <text evidence="7">The sequence shown here is derived from an EMBL/GenBank/DDBJ whole genome shotgun (WGS) entry which is preliminary data.</text>
</comment>
<proteinExistence type="predicted"/>
<keyword evidence="4" id="KW-0472">Membrane</keyword>
<dbReference type="GO" id="GO:0004867">
    <property type="term" value="F:serine-type endopeptidase inhibitor activity"/>
    <property type="evidence" value="ECO:0007669"/>
    <property type="project" value="UniProtKB-KW"/>
</dbReference>
<dbReference type="Gene3D" id="2.10.25.10">
    <property type="entry name" value="Laminin"/>
    <property type="match status" value="1"/>
</dbReference>
<dbReference type="AlphaFoldDB" id="A0A8T0A1M2"/>
<keyword evidence="3" id="KW-1015">Disulfide bond</keyword>
<feature type="transmembrane region" description="Helical" evidence="4">
    <location>
        <begin position="491"/>
        <end position="510"/>
    </location>
</feature>
<feature type="signal peptide" evidence="5">
    <location>
        <begin position="1"/>
        <end position="26"/>
    </location>
</feature>
<name>A0A8T0A1M2_9BILA</name>
<dbReference type="InterPro" id="IPR036084">
    <property type="entry name" value="Ser_inhib-like_sf"/>
</dbReference>
<evidence type="ECO:0000256" key="1">
    <source>
        <dbReference type="ARBA" id="ARBA00022690"/>
    </source>
</evidence>
<keyword evidence="8" id="KW-1185">Reference proteome</keyword>
<keyword evidence="5" id="KW-0732">Signal</keyword>
<dbReference type="OrthoDB" id="5797125at2759"/>
<dbReference type="InterPro" id="IPR002919">
    <property type="entry name" value="TIL_dom"/>
</dbReference>
<evidence type="ECO:0000256" key="2">
    <source>
        <dbReference type="ARBA" id="ARBA00022900"/>
    </source>
</evidence>
<dbReference type="Pfam" id="PF01826">
    <property type="entry name" value="TIL"/>
    <property type="match status" value="1"/>
</dbReference>
<sequence>MTTNSFKTFFLIFIALTSIIPKCAYASDFLKDCQANEKYIECGGCEATCKETVVLGCSKDCKPARCECQSKKGFVRAHDGACIPANECSTYKGAYFGSGGVLLSQSGIFTKNAQKTMLNQVKFVGGAGFSLPTNKLETSKVNRVEGWGKFGGEEISGVSGETNSIPSYNTENAATNNIQNSGQQYGDETNLFHSMKLKDEVIPKHIDDIIPPPVIGHHNQHKLINNKPSHMNLFSDLAESKLGPERLREEGGTNKKQVHATRITTVNKGGIPDRSKAKCGVKCNPEQLQPTEEQRLARIKHLKTKNQPYLYAYMNPPAEEVAIANSNLKGGHLRPRILASPISRINNKKQRMVPLHSGGYDGDENFLKNKVRIRVDDNTGGVIYFNQQIPKNKKTLFCLCYPPRIASGVFIYLKVLLILDHLYIIISLANSILPDFCDGQYSVKNIFYGFCMFEGRFLRNIVPRIYQTVGQLLHYQLIISRPVSARSNDTILRAKVMLTILFLVIIVYRVPSFVTLSTYRIIFYSILDPIFSHFLPFWPNVNFFSAYTLKNFKTSKIAIAIW</sequence>
<dbReference type="SUPFAM" id="SSF57567">
    <property type="entry name" value="Serine protease inhibitors"/>
    <property type="match status" value="1"/>
</dbReference>
<feature type="chain" id="PRO_5035814338" evidence="5">
    <location>
        <begin position="27"/>
        <end position="562"/>
    </location>
</feature>
<evidence type="ECO:0000256" key="5">
    <source>
        <dbReference type="SAM" id="SignalP"/>
    </source>
</evidence>
<keyword evidence="2" id="KW-0722">Serine protease inhibitor</keyword>
<dbReference type="PANTHER" id="PTHR23259:SF82">
    <property type="entry name" value="SERINE PROTEASE INHIBITOR 1 PROTEIN"/>
    <property type="match status" value="1"/>
</dbReference>
<dbReference type="CDD" id="cd19941">
    <property type="entry name" value="TIL"/>
    <property type="match status" value="1"/>
</dbReference>
<accession>A0A8T0A1M2</accession>